<organism evidence="1 2">
    <name type="scientific">Aeromicrobium piscarium</name>
    <dbReference type="NCBI Taxonomy" id="2590901"/>
    <lineage>
        <taxon>Bacteria</taxon>
        <taxon>Bacillati</taxon>
        <taxon>Actinomycetota</taxon>
        <taxon>Actinomycetes</taxon>
        <taxon>Propionibacteriales</taxon>
        <taxon>Nocardioidaceae</taxon>
        <taxon>Aeromicrobium</taxon>
    </lineage>
</organism>
<protein>
    <submittedName>
        <fullName evidence="1">Thioesterase</fullName>
    </submittedName>
</protein>
<accession>A0A554SB95</accession>
<dbReference type="SUPFAM" id="SSF54637">
    <property type="entry name" value="Thioesterase/thiol ester dehydrase-isomerase"/>
    <property type="match status" value="1"/>
</dbReference>
<dbReference type="AlphaFoldDB" id="A0A554SB95"/>
<name>A0A554SB95_9ACTN</name>
<dbReference type="OrthoDB" id="9803287at2"/>
<evidence type="ECO:0000313" key="1">
    <source>
        <dbReference type="EMBL" id="TSD63602.1"/>
    </source>
</evidence>
<dbReference type="EMBL" id="VLNT01000005">
    <property type="protein sequence ID" value="TSD63602.1"/>
    <property type="molecule type" value="Genomic_DNA"/>
</dbReference>
<reference evidence="1 2" key="1">
    <citation type="submission" date="2019-07" db="EMBL/GenBank/DDBJ databases">
        <authorList>
            <person name="Zhao L.H."/>
        </authorList>
    </citation>
    <scope>NUCLEOTIDE SEQUENCE [LARGE SCALE GENOMIC DNA]</scope>
    <source>
        <strain evidence="1 2">Co35</strain>
    </source>
</reference>
<dbReference type="Proteomes" id="UP000316988">
    <property type="component" value="Unassembled WGS sequence"/>
</dbReference>
<keyword evidence="2" id="KW-1185">Reference proteome</keyword>
<dbReference type="InterPro" id="IPR029069">
    <property type="entry name" value="HotDog_dom_sf"/>
</dbReference>
<comment type="caution">
    <text evidence="1">The sequence shown here is derived from an EMBL/GenBank/DDBJ whole genome shotgun (WGS) entry which is preliminary data.</text>
</comment>
<dbReference type="Gene3D" id="3.10.129.10">
    <property type="entry name" value="Hotdog Thioesterase"/>
    <property type="match status" value="1"/>
</dbReference>
<evidence type="ECO:0000313" key="2">
    <source>
        <dbReference type="Proteomes" id="UP000316988"/>
    </source>
</evidence>
<proteinExistence type="predicted"/>
<gene>
    <name evidence="1" type="ORF">FNM00_08285</name>
</gene>
<sequence length="206" mass="23253">MPIWPCPWLGPSPLDINVNACGTLGRVRPASHRHDPEETAVTDTPTIEQLDELGIIHRRTVPAEFEDLNGHVNVRHHYTLHMEGAHTVFADELRVDEERAARGEGTFSLSQYIRFASEILVGHDVSVHWRVLDRSDKIIHGMTILADRTTGKVASTSEFIEAFVDLNTRRVAPMPQDLADLLDKLLATHRELPWELPLSEPLAVRR</sequence>
<dbReference type="Pfam" id="PF13279">
    <property type="entry name" value="4HBT_2"/>
    <property type="match status" value="1"/>
</dbReference>